<reference evidence="2" key="1">
    <citation type="submission" date="2015-04" db="UniProtKB">
        <authorList>
            <consortium name="EnsemblPlants"/>
        </authorList>
    </citation>
    <scope>IDENTIFICATION</scope>
</reference>
<sequence>MGLIGLHLIRLGGHPHSGGNAGERANHSTAPPPIRFAGRRPPTASLGSTHWLRHGVLTRGRSLPAHQIDSPAGVA</sequence>
<keyword evidence="3" id="KW-1185">Reference proteome</keyword>
<evidence type="ECO:0000256" key="1">
    <source>
        <dbReference type="SAM" id="MobiDB-lite"/>
    </source>
</evidence>
<dbReference type="AlphaFoldDB" id="A0A0E0LGX5"/>
<evidence type="ECO:0000313" key="2">
    <source>
        <dbReference type="EnsemblPlants" id="OPUNC07G02370.1"/>
    </source>
</evidence>
<dbReference type="Proteomes" id="UP000026962">
    <property type="component" value="Chromosome 7"/>
</dbReference>
<protein>
    <submittedName>
        <fullName evidence="2">Uncharacterized protein</fullName>
    </submittedName>
</protein>
<reference evidence="2" key="2">
    <citation type="submission" date="2018-05" db="EMBL/GenBank/DDBJ databases">
        <title>OpunRS2 (Oryza punctata Reference Sequence Version 2).</title>
        <authorList>
            <person name="Zhang J."/>
            <person name="Kudrna D."/>
            <person name="Lee S."/>
            <person name="Talag J."/>
            <person name="Welchert J."/>
            <person name="Wing R.A."/>
        </authorList>
    </citation>
    <scope>NUCLEOTIDE SEQUENCE [LARGE SCALE GENOMIC DNA]</scope>
</reference>
<evidence type="ECO:0000313" key="3">
    <source>
        <dbReference type="Proteomes" id="UP000026962"/>
    </source>
</evidence>
<feature type="region of interest" description="Disordered" evidence="1">
    <location>
        <begin position="13"/>
        <end position="49"/>
    </location>
</feature>
<accession>A0A0E0LGX5</accession>
<proteinExistence type="predicted"/>
<organism evidence="2">
    <name type="scientific">Oryza punctata</name>
    <name type="common">Red rice</name>
    <dbReference type="NCBI Taxonomy" id="4537"/>
    <lineage>
        <taxon>Eukaryota</taxon>
        <taxon>Viridiplantae</taxon>
        <taxon>Streptophyta</taxon>
        <taxon>Embryophyta</taxon>
        <taxon>Tracheophyta</taxon>
        <taxon>Spermatophyta</taxon>
        <taxon>Magnoliopsida</taxon>
        <taxon>Liliopsida</taxon>
        <taxon>Poales</taxon>
        <taxon>Poaceae</taxon>
        <taxon>BOP clade</taxon>
        <taxon>Oryzoideae</taxon>
        <taxon>Oryzeae</taxon>
        <taxon>Oryzinae</taxon>
        <taxon>Oryza</taxon>
    </lineage>
</organism>
<dbReference type="EnsemblPlants" id="OPUNC07G02370.1">
    <property type="protein sequence ID" value="OPUNC07G02370.1"/>
    <property type="gene ID" value="OPUNC07G02370"/>
</dbReference>
<dbReference type="Gramene" id="OPUNC07G02370.1">
    <property type="protein sequence ID" value="OPUNC07G02370.1"/>
    <property type="gene ID" value="OPUNC07G02370"/>
</dbReference>
<name>A0A0E0LGX5_ORYPU</name>
<dbReference type="HOGENOM" id="CLU_2675373_0_0_1"/>